<evidence type="ECO:0000256" key="2">
    <source>
        <dbReference type="ARBA" id="ARBA00022806"/>
    </source>
</evidence>
<evidence type="ECO:0000256" key="4">
    <source>
        <dbReference type="SAM" id="MobiDB-lite"/>
    </source>
</evidence>
<keyword evidence="1" id="KW-0227">DNA damage</keyword>
<protein>
    <submittedName>
        <fullName evidence="6">PD-(D/E)XK nuclease family protein</fullName>
    </submittedName>
</protein>
<reference evidence="6 7" key="1">
    <citation type="submission" date="2018-10" db="EMBL/GenBank/DDBJ databases">
        <title>Marmoricola sp. 4Q3S-7 whole genome shotgun sequence.</title>
        <authorList>
            <person name="Li F."/>
        </authorList>
    </citation>
    <scope>NUCLEOTIDE SEQUENCE [LARGE SCALE GENOMIC DNA]</scope>
    <source>
        <strain evidence="6 7">4Q3S-7</strain>
    </source>
</reference>
<evidence type="ECO:0000256" key="1">
    <source>
        <dbReference type="ARBA" id="ARBA00022763"/>
    </source>
</evidence>
<evidence type="ECO:0000313" key="7">
    <source>
        <dbReference type="Proteomes" id="UP000281708"/>
    </source>
</evidence>
<keyword evidence="3" id="KW-0234">DNA repair</keyword>
<organism evidence="6 7">
    <name type="scientific">Nocardioides mangrovicus</name>
    <dbReference type="NCBI Taxonomy" id="2478913"/>
    <lineage>
        <taxon>Bacteria</taxon>
        <taxon>Bacillati</taxon>
        <taxon>Actinomycetota</taxon>
        <taxon>Actinomycetes</taxon>
        <taxon>Propionibacteriales</taxon>
        <taxon>Nocardioidaceae</taxon>
        <taxon>Nocardioides</taxon>
    </lineage>
</organism>
<dbReference type="Proteomes" id="UP000281708">
    <property type="component" value="Unassembled WGS sequence"/>
</dbReference>
<dbReference type="GO" id="GO:0006281">
    <property type="term" value="P:DNA repair"/>
    <property type="evidence" value="ECO:0007669"/>
    <property type="project" value="UniProtKB-KW"/>
</dbReference>
<comment type="caution">
    <text evidence="6">The sequence shown here is derived from an EMBL/GenBank/DDBJ whole genome shotgun (WGS) entry which is preliminary data.</text>
</comment>
<keyword evidence="2" id="KW-0067">ATP-binding</keyword>
<sequence length="295" mass="32773">MRQVEVRGSLSPSRAADFRSCALAYRFRTVDRLPETPSAAAARGTLVHRVLERLFDLPASERTPAVAVAMLPAAWTEMVEVEPVVATLFDDGRPDAQWLASCGEVVRRWFTLEDPRGFEPLMREELVEAVLDDGLLLRGVVDRIDEAADGTVTVVDYKTGSAPPPEREGGAMFQLRFYALLLWLTREQEPARLRLLYLGNGEVLEYRPDRSELQATRRLLMRIWEAIALARETGDFEPNPGPLCRWCDYQPLCPAFGGTPPPYPGPGTEQSGPQSGQVGDVEPDQAVAEDPLRRG</sequence>
<dbReference type="Pfam" id="PF12705">
    <property type="entry name" value="PDDEXK_1"/>
    <property type="match status" value="1"/>
</dbReference>
<dbReference type="InterPro" id="IPR011604">
    <property type="entry name" value="PDDEXK-like_dom_sf"/>
</dbReference>
<dbReference type="SUPFAM" id="SSF52980">
    <property type="entry name" value="Restriction endonuclease-like"/>
    <property type="match status" value="1"/>
</dbReference>
<feature type="region of interest" description="Disordered" evidence="4">
    <location>
        <begin position="257"/>
        <end position="295"/>
    </location>
</feature>
<evidence type="ECO:0000256" key="3">
    <source>
        <dbReference type="ARBA" id="ARBA00023204"/>
    </source>
</evidence>
<keyword evidence="2" id="KW-0378">Hydrolase</keyword>
<dbReference type="InterPro" id="IPR011335">
    <property type="entry name" value="Restrct_endonuc-II-like"/>
</dbReference>
<dbReference type="GO" id="GO:0004386">
    <property type="term" value="F:helicase activity"/>
    <property type="evidence" value="ECO:0007669"/>
    <property type="project" value="UniProtKB-KW"/>
</dbReference>
<evidence type="ECO:0000313" key="6">
    <source>
        <dbReference type="EMBL" id="RLV48711.1"/>
    </source>
</evidence>
<accession>A0A3L8P105</accession>
<dbReference type="OrthoDB" id="9791397at2"/>
<evidence type="ECO:0000259" key="5">
    <source>
        <dbReference type="Pfam" id="PF12705"/>
    </source>
</evidence>
<dbReference type="InterPro" id="IPR038726">
    <property type="entry name" value="PDDEXK_AddAB-type"/>
</dbReference>
<dbReference type="EMBL" id="RDBE01000008">
    <property type="protein sequence ID" value="RLV48711.1"/>
    <property type="molecule type" value="Genomic_DNA"/>
</dbReference>
<dbReference type="Gene3D" id="3.90.320.10">
    <property type="match status" value="1"/>
</dbReference>
<gene>
    <name evidence="6" type="ORF">D9V37_13360</name>
</gene>
<name>A0A3L8P105_9ACTN</name>
<keyword evidence="2" id="KW-0547">Nucleotide-binding</keyword>
<proteinExistence type="predicted"/>
<feature type="domain" description="PD-(D/E)XK endonuclease-like" evidence="5">
    <location>
        <begin position="9"/>
        <end position="254"/>
    </location>
</feature>
<keyword evidence="2" id="KW-0347">Helicase</keyword>
<keyword evidence="7" id="KW-1185">Reference proteome</keyword>
<dbReference type="AlphaFoldDB" id="A0A3L8P105"/>